<keyword evidence="5" id="KW-0645">Protease</keyword>
<dbReference type="OMA" id="GLQWGST"/>
<comment type="similarity">
    <text evidence="1 5">Belongs to the peptidase A1 family.</text>
</comment>
<dbReference type="Pfam" id="PF00026">
    <property type="entry name" value="Asp"/>
    <property type="match status" value="1"/>
</dbReference>
<dbReference type="PANTHER" id="PTHR47966">
    <property type="entry name" value="BETA-SITE APP-CLEAVING ENZYME, ISOFORM A-RELATED"/>
    <property type="match status" value="1"/>
</dbReference>
<dbReference type="GO" id="GO:0004190">
    <property type="term" value="F:aspartic-type endopeptidase activity"/>
    <property type="evidence" value="ECO:0007669"/>
    <property type="project" value="UniProtKB-KW"/>
</dbReference>
<sequence>MSYIVSCLVGNFLVGLSAAVPVLTDPEPRRNFIAEAGLAVTDNYHPLIRVPLGRDDLLQQQHYADDQDDDLGPRQLGPGSGSGTDHVRAIPTQTEYLMQVGVGGANWSMIPDTGSSDTWLMSSAYQCLDRSHAAQAQTYCNFGPLYPGAFSGGKIAGQHMNITYGGGDSLNGDFGYADVTVAGLTVPNQQISLVTSASIRGNGLMSGILGLGLRGLTTAYLGTDPSADGDANAERYPPLVETMSVNGTISPVFSVAMSRNDSRSFISFGGVPPSIKTGEFATVPISKSIDLMSAYLQISINHKTPEYLYYGLKPESVTFNNTETSSNWTQPGLMIVDTGTTLTYLPKDVADGIANLFSPPAQYYGSGTYTVPCDATPPTVNVGLGGKKFSIDPSSLILPETRMPEFDADYCTIGIARGSGTYILGDVFLQEMLVVFDVSDKKEMKFAQRVDK</sequence>
<evidence type="ECO:0000256" key="5">
    <source>
        <dbReference type="RuleBase" id="RU000454"/>
    </source>
</evidence>
<dbReference type="InterPro" id="IPR033121">
    <property type="entry name" value="PEPTIDASE_A1"/>
</dbReference>
<name>W3WWC2_PESFW</name>
<dbReference type="OrthoDB" id="15189at2759"/>
<dbReference type="GO" id="GO:0000324">
    <property type="term" value="C:fungal-type vacuole"/>
    <property type="evidence" value="ECO:0007669"/>
    <property type="project" value="TreeGrafter"/>
</dbReference>
<dbReference type="GeneID" id="19276043"/>
<dbReference type="InParanoid" id="W3WWC2"/>
<gene>
    <name evidence="9" type="ORF">PFICI_11030</name>
</gene>
<accession>W3WWC2</accession>
<dbReference type="CDD" id="cd05471">
    <property type="entry name" value="pepsin_like"/>
    <property type="match status" value="1"/>
</dbReference>
<keyword evidence="4" id="KW-1015">Disulfide bond</keyword>
<feature type="region of interest" description="Disordered" evidence="6">
    <location>
        <begin position="64"/>
        <end position="87"/>
    </location>
</feature>
<reference evidence="10" key="1">
    <citation type="journal article" date="2015" name="BMC Genomics">
        <title>Genomic and transcriptomic analysis of the endophytic fungus Pestalotiopsis fici reveals its lifestyle and high potential for synthesis of natural products.</title>
        <authorList>
            <person name="Wang X."/>
            <person name="Zhang X."/>
            <person name="Liu L."/>
            <person name="Xiang M."/>
            <person name="Wang W."/>
            <person name="Sun X."/>
            <person name="Che Y."/>
            <person name="Guo L."/>
            <person name="Liu G."/>
            <person name="Guo L."/>
            <person name="Wang C."/>
            <person name="Yin W.B."/>
            <person name="Stadler M."/>
            <person name="Zhang X."/>
            <person name="Liu X."/>
        </authorList>
    </citation>
    <scope>NUCLEOTIDE SEQUENCE [LARGE SCALE GENOMIC DNA]</scope>
    <source>
        <strain evidence="10">W106-1 / CGMCC3.15140</strain>
    </source>
</reference>
<dbReference type="InterPro" id="IPR001461">
    <property type="entry name" value="Aspartic_peptidase_A1"/>
</dbReference>
<dbReference type="GO" id="GO:0006508">
    <property type="term" value="P:proteolysis"/>
    <property type="evidence" value="ECO:0007669"/>
    <property type="project" value="UniProtKB-KW"/>
</dbReference>
<dbReference type="Proteomes" id="UP000030651">
    <property type="component" value="Unassembled WGS sequence"/>
</dbReference>
<protein>
    <recommendedName>
        <fullName evidence="8">Peptidase A1 domain-containing protein</fullName>
    </recommendedName>
</protein>
<evidence type="ECO:0000313" key="10">
    <source>
        <dbReference type="Proteomes" id="UP000030651"/>
    </source>
</evidence>
<feature type="signal peptide" evidence="7">
    <location>
        <begin position="1"/>
        <end position="19"/>
    </location>
</feature>
<keyword evidence="10" id="KW-1185">Reference proteome</keyword>
<dbReference type="InterPro" id="IPR001969">
    <property type="entry name" value="Aspartic_peptidase_AS"/>
</dbReference>
<dbReference type="EMBL" id="KI912116">
    <property type="protein sequence ID" value="ETS77156.1"/>
    <property type="molecule type" value="Genomic_DNA"/>
</dbReference>
<evidence type="ECO:0000259" key="8">
    <source>
        <dbReference type="PROSITE" id="PS51767"/>
    </source>
</evidence>
<evidence type="ECO:0000256" key="6">
    <source>
        <dbReference type="SAM" id="MobiDB-lite"/>
    </source>
</evidence>
<dbReference type="InterPro" id="IPR034164">
    <property type="entry name" value="Pepsin-like_dom"/>
</dbReference>
<dbReference type="PANTHER" id="PTHR47966:SF47">
    <property type="entry name" value="ENDOPEPTIDASE, PUTATIVE (AFU_ORTHOLOGUE AFUA_3G01220)-RELATED"/>
    <property type="match status" value="1"/>
</dbReference>
<evidence type="ECO:0000256" key="4">
    <source>
        <dbReference type="PIRSR" id="PIRSR601461-2"/>
    </source>
</evidence>
<dbReference type="HOGENOM" id="CLU_035052_1_0_1"/>
<feature type="chain" id="PRO_5004833983" description="Peptidase A1 domain-containing protein" evidence="7">
    <location>
        <begin position="20"/>
        <end position="452"/>
    </location>
</feature>
<dbReference type="Gene3D" id="2.40.70.10">
    <property type="entry name" value="Acid Proteases"/>
    <property type="match status" value="2"/>
</dbReference>
<organism evidence="9 10">
    <name type="scientific">Pestalotiopsis fici (strain W106-1 / CGMCC3.15140)</name>
    <dbReference type="NCBI Taxonomy" id="1229662"/>
    <lineage>
        <taxon>Eukaryota</taxon>
        <taxon>Fungi</taxon>
        <taxon>Dikarya</taxon>
        <taxon>Ascomycota</taxon>
        <taxon>Pezizomycotina</taxon>
        <taxon>Sordariomycetes</taxon>
        <taxon>Xylariomycetidae</taxon>
        <taxon>Amphisphaeriales</taxon>
        <taxon>Sporocadaceae</taxon>
        <taxon>Pestalotiopsis</taxon>
    </lineage>
</organism>
<dbReference type="InterPro" id="IPR021109">
    <property type="entry name" value="Peptidase_aspartic_dom_sf"/>
</dbReference>
<keyword evidence="7" id="KW-0732">Signal</keyword>
<feature type="domain" description="Peptidase A1" evidence="8">
    <location>
        <begin position="96"/>
        <end position="447"/>
    </location>
</feature>
<evidence type="ECO:0000313" key="9">
    <source>
        <dbReference type="EMBL" id="ETS77156.1"/>
    </source>
</evidence>
<feature type="disulfide bond" evidence="4">
    <location>
        <begin position="373"/>
        <end position="411"/>
    </location>
</feature>
<dbReference type="PROSITE" id="PS51767">
    <property type="entry name" value="PEPTIDASE_A1"/>
    <property type="match status" value="1"/>
</dbReference>
<evidence type="ECO:0000256" key="3">
    <source>
        <dbReference type="PIRSR" id="PIRSR601461-1"/>
    </source>
</evidence>
<dbReference type="PROSITE" id="PS00141">
    <property type="entry name" value="ASP_PROTEASE"/>
    <property type="match status" value="1"/>
</dbReference>
<feature type="active site" evidence="3">
    <location>
        <position position="112"/>
    </location>
</feature>
<keyword evidence="5" id="KW-0378">Hydrolase</keyword>
<dbReference type="AlphaFoldDB" id="W3WWC2"/>
<evidence type="ECO:0000256" key="2">
    <source>
        <dbReference type="ARBA" id="ARBA00022750"/>
    </source>
</evidence>
<evidence type="ECO:0000256" key="7">
    <source>
        <dbReference type="SAM" id="SignalP"/>
    </source>
</evidence>
<dbReference type="eggNOG" id="KOG1339">
    <property type="taxonomic scope" value="Eukaryota"/>
</dbReference>
<dbReference type="KEGG" id="pfy:PFICI_11030"/>
<keyword evidence="2 5" id="KW-0064">Aspartyl protease</keyword>
<dbReference type="PRINTS" id="PR00792">
    <property type="entry name" value="PEPSIN"/>
</dbReference>
<feature type="active site" evidence="3">
    <location>
        <position position="337"/>
    </location>
</feature>
<evidence type="ECO:0000256" key="1">
    <source>
        <dbReference type="ARBA" id="ARBA00007447"/>
    </source>
</evidence>
<dbReference type="SUPFAM" id="SSF50630">
    <property type="entry name" value="Acid proteases"/>
    <property type="match status" value="1"/>
</dbReference>
<proteinExistence type="inferred from homology"/>
<dbReference type="RefSeq" id="XP_007837802.1">
    <property type="nucleotide sequence ID" value="XM_007839611.1"/>
</dbReference>